<dbReference type="Proteomes" id="UP000322977">
    <property type="component" value="Unassembled WGS sequence"/>
</dbReference>
<name>A0A332V1H4_KLEPN</name>
<comment type="caution">
    <text evidence="1">The sequence shown here is derived from an EMBL/GenBank/DDBJ whole genome shotgun (WGS) entry which is preliminary data.</text>
</comment>
<sequence>MQYKVLFHAFIEGKKQTLDAVFESSNEPKLNDKEVIKAVMHALSDVVNVETSTFTIEFHIDAVVPIV</sequence>
<gene>
    <name evidence="1" type="ORF">FXN67_25975</name>
</gene>
<evidence type="ECO:0000313" key="1">
    <source>
        <dbReference type="EMBL" id="TYL72914.1"/>
    </source>
</evidence>
<dbReference type="RefSeq" id="WP_020804668.1">
    <property type="nucleotide sequence ID" value="NZ_BIKV01000014.1"/>
</dbReference>
<accession>A0A332V1H4</accession>
<dbReference type="AlphaFoldDB" id="A0A332V1H4"/>
<organism evidence="1 2">
    <name type="scientific">Klebsiella pneumoniae</name>
    <dbReference type="NCBI Taxonomy" id="573"/>
    <lineage>
        <taxon>Bacteria</taxon>
        <taxon>Pseudomonadati</taxon>
        <taxon>Pseudomonadota</taxon>
        <taxon>Gammaproteobacteria</taxon>
        <taxon>Enterobacterales</taxon>
        <taxon>Enterobacteriaceae</taxon>
        <taxon>Klebsiella/Raoultella group</taxon>
        <taxon>Klebsiella</taxon>
        <taxon>Klebsiella pneumoniae complex</taxon>
    </lineage>
</organism>
<proteinExistence type="predicted"/>
<dbReference type="EMBL" id="VSSY01000039">
    <property type="protein sequence ID" value="TYL72914.1"/>
    <property type="molecule type" value="Genomic_DNA"/>
</dbReference>
<protein>
    <submittedName>
        <fullName evidence="1">Uncharacterized protein</fullName>
    </submittedName>
</protein>
<reference evidence="1 2" key="1">
    <citation type="submission" date="2019-08" db="EMBL/GenBank/DDBJ databases">
        <title>Phenotypic and genetic characterization of extended-spectrum b-lactamase-producing hypermucoviscous Klebsiella pneumoniae from Chile.</title>
        <authorList>
            <person name="Morales-Leon F."/>
            <person name="Caro C."/>
            <person name="Opazo-Capurro A."/>
            <person name="Lincopan N."/>
            <person name="Dominguez-Yevenes M."/>
            <person name="Lima C."/>
            <person name="Bello-Toledo H."/>
            <person name="Gonzalez-Rocha G."/>
        </authorList>
    </citation>
    <scope>NUCLEOTIDE SEQUENCE [LARGE SCALE GENOMIC DNA]</scope>
    <source>
        <strain evidence="1 2">UCO-494</strain>
    </source>
</reference>
<evidence type="ECO:0000313" key="2">
    <source>
        <dbReference type="Proteomes" id="UP000322977"/>
    </source>
</evidence>